<reference evidence="1" key="1">
    <citation type="submission" date="2020-12" db="EMBL/GenBank/DDBJ databases">
        <title>Genomic characterization of non-nitrogen-fixing Frankia strains.</title>
        <authorList>
            <person name="Carlos-Shanley C."/>
            <person name="Guerra T."/>
            <person name="Hahn D."/>
        </authorList>
    </citation>
    <scope>NUCLEOTIDE SEQUENCE</scope>
    <source>
        <strain evidence="1">CN6</strain>
    </source>
</reference>
<accession>A0A937RKJ2</accession>
<evidence type="ECO:0000313" key="1">
    <source>
        <dbReference type="EMBL" id="MBL7629019.1"/>
    </source>
</evidence>
<evidence type="ECO:0000313" key="2">
    <source>
        <dbReference type="Proteomes" id="UP000604475"/>
    </source>
</evidence>
<sequence>MALRHEGAHLADICAGLNTDGVPTPGGGRRWWPSHVSRLLRTQDARHLLAQADTIIR</sequence>
<dbReference type="GO" id="GO:0003677">
    <property type="term" value="F:DNA binding"/>
    <property type="evidence" value="ECO:0007669"/>
    <property type="project" value="InterPro"/>
</dbReference>
<proteinExistence type="predicted"/>
<gene>
    <name evidence="1" type="ORF">I7412_18025</name>
</gene>
<dbReference type="Proteomes" id="UP000604475">
    <property type="component" value="Unassembled WGS sequence"/>
</dbReference>
<keyword evidence="2" id="KW-1185">Reference proteome</keyword>
<organism evidence="1 2">
    <name type="scientific">Frankia nepalensis</name>
    <dbReference type="NCBI Taxonomy" id="1836974"/>
    <lineage>
        <taxon>Bacteria</taxon>
        <taxon>Bacillati</taxon>
        <taxon>Actinomycetota</taxon>
        <taxon>Actinomycetes</taxon>
        <taxon>Frankiales</taxon>
        <taxon>Frankiaceae</taxon>
        <taxon>Frankia</taxon>
    </lineage>
</organism>
<dbReference type="EMBL" id="JAEACQ010000203">
    <property type="protein sequence ID" value="MBL7629019.1"/>
    <property type="molecule type" value="Genomic_DNA"/>
</dbReference>
<protein>
    <submittedName>
        <fullName evidence="1">Recombinase family protein</fullName>
    </submittedName>
</protein>
<dbReference type="AlphaFoldDB" id="A0A937RKJ2"/>
<comment type="caution">
    <text evidence="1">The sequence shown here is derived from an EMBL/GenBank/DDBJ whole genome shotgun (WGS) entry which is preliminary data.</text>
</comment>
<name>A0A937RKJ2_9ACTN</name>
<dbReference type="GO" id="GO:0000150">
    <property type="term" value="F:DNA strand exchange activity"/>
    <property type="evidence" value="ECO:0007669"/>
    <property type="project" value="InterPro"/>
</dbReference>